<dbReference type="InterPro" id="IPR039421">
    <property type="entry name" value="Type_1_exporter"/>
</dbReference>
<dbReference type="SMART" id="SM00382">
    <property type="entry name" value="AAA"/>
    <property type="match status" value="1"/>
</dbReference>
<comment type="caution">
    <text evidence="10">The sequence shown here is derived from an EMBL/GenBank/DDBJ whole genome shotgun (WGS) entry which is preliminary data.</text>
</comment>
<evidence type="ECO:0000256" key="6">
    <source>
        <dbReference type="ARBA" id="ARBA00023136"/>
    </source>
</evidence>
<evidence type="ECO:0000259" key="8">
    <source>
        <dbReference type="PROSITE" id="PS50893"/>
    </source>
</evidence>
<dbReference type="PROSITE" id="PS50893">
    <property type="entry name" value="ABC_TRANSPORTER_2"/>
    <property type="match status" value="1"/>
</dbReference>
<dbReference type="EMBL" id="JBHTCO010000043">
    <property type="protein sequence ID" value="MFC7395250.1"/>
    <property type="molecule type" value="Genomic_DNA"/>
</dbReference>
<dbReference type="Proteomes" id="UP001596505">
    <property type="component" value="Unassembled WGS sequence"/>
</dbReference>
<evidence type="ECO:0000256" key="7">
    <source>
        <dbReference type="SAM" id="Phobius"/>
    </source>
</evidence>
<feature type="transmembrane region" description="Helical" evidence="7">
    <location>
        <begin position="156"/>
        <end position="173"/>
    </location>
</feature>
<evidence type="ECO:0000313" key="10">
    <source>
        <dbReference type="EMBL" id="MFC7395250.1"/>
    </source>
</evidence>
<evidence type="ECO:0000313" key="11">
    <source>
        <dbReference type="Proteomes" id="UP001596505"/>
    </source>
</evidence>
<dbReference type="InterPro" id="IPR003439">
    <property type="entry name" value="ABC_transporter-like_ATP-bd"/>
</dbReference>
<organism evidence="10 11">
    <name type="scientific">Scopulibacillus cellulosilyticus</name>
    <dbReference type="NCBI Taxonomy" id="2665665"/>
    <lineage>
        <taxon>Bacteria</taxon>
        <taxon>Bacillati</taxon>
        <taxon>Bacillota</taxon>
        <taxon>Bacilli</taxon>
        <taxon>Bacillales</taxon>
        <taxon>Sporolactobacillaceae</taxon>
        <taxon>Scopulibacillus</taxon>
    </lineage>
</organism>
<dbReference type="Pfam" id="PF00005">
    <property type="entry name" value="ABC_tran"/>
    <property type="match status" value="1"/>
</dbReference>
<dbReference type="PROSITE" id="PS00211">
    <property type="entry name" value="ABC_TRANSPORTER_1"/>
    <property type="match status" value="1"/>
</dbReference>
<gene>
    <name evidence="10" type="ORF">ACFQRG_20280</name>
</gene>
<feature type="domain" description="ABC transporter" evidence="8">
    <location>
        <begin position="332"/>
        <end position="565"/>
    </location>
</feature>
<evidence type="ECO:0000259" key="9">
    <source>
        <dbReference type="PROSITE" id="PS50929"/>
    </source>
</evidence>
<dbReference type="InterPro" id="IPR036640">
    <property type="entry name" value="ABC1_TM_sf"/>
</dbReference>
<evidence type="ECO:0000256" key="4">
    <source>
        <dbReference type="ARBA" id="ARBA00022840"/>
    </source>
</evidence>
<keyword evidence="4 10" id="KW-0067">ATP-binding</keyword>
<dbReference type="PANTHER" id="PTHR43394">
    <property type="entry name" value="ATP-DEPENDENT PERMEASE MDL1, MITOCHONDRIAL"/>
    <property type="match status" value="1"/>
</dbReference>
<feature type="transmembrane region" description="Helical" evidence="7">
    <location>
        <begin position="54"/>
        <end position="75"/>
    </location>
</feature>
<dbReference type="InterPro" id="IPR027417">
    <property type="entry name" value="P-loop_NTPase"/>
</dbReference>
<dbReference type="RefSeq" id="WP_380969586.1">
    <property type="nucleotide sequence ID" value="NZ_JBHTCO010000043.1"/>
</dbReference>
<keyword evidence="6 7" id="KW-0472">Membrane</keyword>
<feature type="transmembrane region" description="Helical" evidence="7">
    <location>
        <begin position="12"/>
        <end position="34"/>
    </location>
</feature>
<evidence type="ECO:0000256" key="3">
    <source>
        <dbReference type="ARBA" id="ARBA00022741"/>
    </source>
</evidence>
<dbReference type="InterPro" id="IPR003593">
    <property type="entry name" value="AAA+_ATPase"/>
</dbReference>
<name>A0ABW2Q5B2_9BACL</name>
<sequence>MKVLSFLKPYRTSIIIALFFMLIELIVELVQPLFMAKVIDDGIMVKNLLNVVKWGGLMLGISLIAFFSGIINSFYASHTSQSFSYDVRIHLFKKIQSFSFEDINQFESASLMTRLTNDVTQIQNTVFMSLRIMLRAPLLVVGGTILALIVNAKLGFLLAVVIPFLIVFLWRAMKKGGQLFNSVQKKLDDVNSIMRENLAGIRLIKALIRKNHELKRFAKRSEDLKKRTVSALRLSETTRPIIMLVMNLTLLGILWFGHMLVARGGIKVGDVVAIVNYATRITTAFSPLSFIMMGLSRAKASAQRISNVLEATSDSADVKRPSSLPHVIEGEVTFDQVSFHYPGSNHQVISNLSFTALPGQTVAILGATGSGKSSLVQLIPRLYDIDSGAIFIDNIDIRELELNDLRSQIGFVPQNVFLFTGTVKENIAWGREGASMEQIIKAAKAARIHETICGLPKQYDTVLGQKGINLSGGQKQRLSIARALVRQPKILILDDSTSALDLKTERNFLQALKDYDCTTFIITQKISTAMEADQILLLQEGELLAKGTHDTLIKNVPLYQQIFQSQFGRKSGTC</sequence>
<dbReference type="CDD" id="cd18548">
    <property type="entry name" value="ABC_6TM_Tm287_like"/>
    <property type="match status" value="1"/>
</dbReference>
<feature type="transmembrane region" description="Helical" evidence="7">
    <location>
        <begin position="132"/>
        <end position="150"/>
    </location>
</feature>
<dbReference type="SUPFAM" id="SSF90123">
    <property type="entry name" value="ABC transporter transmembrane region"/>
    <property type="match status" value="1"/>
</dbReference>
<proteinExistence type="predicted"/>
<evidence type="ECO:0000256" key="5">
    <source>
        <dbReference type="ARBA" id="ARBA00022989"/>
    </source>
</evidence>
<dbReference type="PROSITE" id="PS50929">
    <property type="entry name" value="ABC_TM1F"/>
    <property type="match status" value="1"/>
</dbReference>
<dbReference type="PANTHER" id="PTHR43394:SF1">
    <property type="entry name" value="ATP-BINDING CASSETTE SUB-FAMILY B MEMBER 10, MITOCHONDRIAL"/>
    <property type="match status" value="1"/>
</dbReference>
<dbReference type="InterPro" id="IPR017871">
    <property type="entry name" value="ABC_transporter-like_CS"/>
</dbReference>
<evidence type="ECO:0000256" key="2">
    <source>
        <dbReference type="ARBA" id="ARBA00022692"/>
    </source>
</evidence>
<protein>
    <submittedName>
        <fullName evidence="10">ABC transporter ATP-binding protein</fullName>
    </submittedName>
</protein>
<dbReference type="Gene3D" id="1.20.1560.10">
    <property type="entry name" value="ABC transporter type 1, transmembrane domain"/>
    <property type="match status" value="1"/>
</dbReference>
<dbReference type="InterPro" id="IPR011527">
    <property type="entry name" value="ABC1_TM_dom"/>
</dbReference>
<feature type="transmembrane region" description="Helical" evidence="7">
    <location>
        <begin position="241"/>
        <end position="262"/>
    </location>
</feature>
<dbReference type="Pfam" id="PF00664">
    <property type="entry name" value="ABC_membrane"/>
    <property type="match status" value="1"/>
</dbReference>
<keyword evidence="2 7" id="KW-0812">Transmembrane</keyword>
<reference evidence="11" key="1">
    <citation type="journal article" date="2019" name="Int. J. Syst. Evol. Microbiol.">
        <title>The Global Catalogue of Microorganisms (GCM) 10K type strain sequencing project: providing services to taxonomists for standard genome sequencing and annotation.</title>
        <authorList>
            <consortium name="The Broad Institute Genomics Platform"/>
            <consortium name="The Broad Institute Genome Sequencing Center for Infectious Disease"/>
            <person name="Wu L."/>
            <person name="Ma J."/>
        </authorList>
    </citation>
    <scope>NUCLEOTIDE SEQUENCE [LARGE SCALE GENOMIC DNA]</scope>
    <source>
        <strain evidence="11">CGMCC 1.16305</strain>
    </source>
</reference>
<comment type="subcellular location">
    <subcellularLocation>
        <location evidence="1">Cell membrane</location>
        <topology evidence="1">Multi-pass membrane protein</topology>
    </subcellularLocation>
</comment>
<dbReference type="Gene3D" id="3.40.50.300">
    <property type="entry name" value="P-loop containing nucleotide triphosphate hydrolases"/>
    <property type="match status" value="1"/>
</dbReference>
<keyword evidence="11" id="KW-1185">Reference proteome</keyword>
<feature type="domain" description="ABC transmembrane type-1" evidence="9">
    <location>
        <begin position="15"/>
        <end position="297"/>
    </location>
</feature>
<accession>A0ABW2Q5B2</accession>
<keyword evidence="3" id="KW-0547">Nucleotide-binding</keyword>
<keyword evidence="5 7" id="KW-1133">Transmembrane helix</keyword>
<evidence type="ECO:0000256" key="1">
    <source>
        <dbReference type="ARBA" id="ARBA00004651"/>
    </source>
</evidence>
<dbReference type="GO" id="GO:0005524">
    <property type="term" value="F:ATP binding"/>
    <property type="evidence" value="ECO:0007669"/>
    <property type="project" value="UniProtKB-KW"/>
</dbReference>
<dbReference type="SUPFAM" id="SSF52540">
    <property type="entry name" value="P-loop containing nucleoside triphosphate hydrolases"/>
    <property type="match status" value="1"/>
</dbReference>